<feature type="domain" description="Tim10-like" evidence="9">
    <location>
        <begin position="9"/>
        <end position="45"/>
    </location>
</feature>
<keyword evidence="2" id="KW-0479">Metal-binding</keyword>
<evidence type="ECO:0000256" key="3">
    <source>
        <dbReference type="ARBA" id="ARBA00022833"/>
    </source>
</evidence>
<keyword evidence="6 8" id="KW-0496">Mitochondrion</keyword>
<evidence type="ECO:0000259" key="9">
    <source>
        <dbReference type="Pfam" id="PF02953"/>
    </source>
</evidence>
<name>A0A3B4X584_SERLL</name>
<keyword evidence="1 8" id="KW-0813">Transport</keyword>
<evidence type="ECO:0000256" key="1">
    <source>
        <dbReference type="ARBA" id="ARBA00022448"/>
    </source>
</evidence>
<comment type="function">
    <text evidence="8">Mitochondrial intermembrane chaperone that participates in the import and insertion of some multi-pass transmembrane proteins into the mitochondrial inner membrane. Also required for the transfer of beta-barrel precursors from the TOM complex to the sorting and assembly machinery (SAM complex) of the outer membrane. Acts as a chaperone-like protein that protects the hydrophobic precursors from aggregation and guide them through the mitochondrial intermembrane space.</text>
</comment>
<dbReference type="SUPFAM" id="SSF144122">
    <property type="entry name" value="Tim10-like"/>
    <property type="match status" value="1"/>
</dbReference>
<dbReference type="GeneTree" id="ENSGT01150000287158"/>
<dbReference type="STRING" id="1841481.ENSSLDP00000011185"/>
<keyword evidence="4 8" id="KW-0653">Protein transport</keyword>
<dbReference type="GO" id="GO:0015031">
    <property type="term" value="P:protein transport"/>
    <property type="evidence" value="ECO:0007669"/>
    <property type="project" value="UniProtKB-KW"/>
</dbReference>
<keyword evidence="5 8" id="KW-0811">Translocation</keyword>
<keyword evidence="8" id="KW-0999">Mitochondrion inner membrane</keyword>
<dbReference type="Ensembl" id="ENSSLDT00000011591.1">
    <property type="protein sequence ID" value="ENSSLDP00000011185.1"/>
    <property type="gene ID" value="ENSSLDG00000008901.1"/>
</dbReference>
<dbReference type="Pfam" id="PF02953">
    <property type="entry name" value="zf-Tim10_DDP"/>
    <property type="match status" value="1"/>
</dbReference>
<evidence type="ECO:0000313" key="10">
    <source>
        <dbReference type="Ensembl" id="ENSSLDP00000011185.1"/>
    </source>
</evidence>
<comment type="subcellular location">
    <subcellularLocation>
        <location evidence="8">Mitochondrion inner membrane</location>
        <topology evidence="8">Peripheral membrane protein</topology>
        <orientation evidence="8">Intermembrane side</orientation>
    </subcellularLocation>
</comment>
<evidence type="ECO:0000256" key="7">
    <source>
        <dbReference type="ARBA" id="ARBA00023157"/>
    </source>
</evidence>
<evidence type="ECO:0000256" key="4">
    <source>
        <dbReference type="ARBA" id="ARBA00022927"/>
    </source>
</evidence>
<comment type="subunit">
    <text evidence="8">Heterohexamer.</text>
</comment>
<dbReference type="PANTHER" id="PTHR13172">
    <property type="entry name" value="MITOCHONDRIAL IMPORT INNER MEMBRANE TRANSLOCASE SUBUNIT TIM9B"/>
    <property type="match status" value="1"/>
</dbReference>
<evidence type="ECO:0000256" key="5">
    <source>
        <dbReference type="ARBA" id="ARBA00023010"/>
    </source>
</evidence>
<dbReference type="InterPro" id="IPR050673">
    <property type="entry name" value="Mito_inner_translocase_sub"/>
</dbReference>
<keyword evidence="8" id="KW-0143">Chaperone</keyword>
<keyword evidence="8" id="KW-0472">Membrane</keyword>
<keyword evidence="7 8" id="KW-1015">Disulfide bond</keyword>
<dbReference type="AlphaFoldDB" id="A0A3B4X584"/>
<reference evidence="10" key="1">
    <citation type="submission" date="2025-08" db="UniProtKB">
        <authorList>
            <consortium name="Ensembl"/>
        </authorList>
    </citation>
    <scope>IDENTIFICATION</scope>
</reference>
<evidence type="ECO:0000256" key="8">
    <source>
        <dbReference type="RuleBase" id="RU367043"/>
    </source>
</evidence>
<sequence length="55" mass="6598">MAVQVSESDQIKQFKEFLGTYNKVTENCFMDCVKDFTNREVKPEEVKMKHRWQPV</sequence>
<dbReference type="GO" id="GO:0005743">
    <property type="term" value="C:mitochondrial inner membrane"/>
    <property type="evidence" value="ECO:0007669"/>
    <property type="project" value="UniProtKB-SubCell"/>
</dbReference>
<dbReference type="GO" id="GO:0046872">
    <property type="term" value="F:metal ion binding"/>
    <property type="evidence" value="ECO:0007669"/>
    <property type="project" value="UniProtKB-KW"/>
</dbReference>
<keyword evidence="11" id="KW-1185">Reference proteome</keyword>
<reference evidence="10" key="2">
    <citation type="submission" date="2025-09" db="UniProtKB">
        <authorList>
            <consortium name="Ensembl"/>
        </authorList>
    </citation>
    <scope>IDENTIFICATION</scope>
</reference>
<evidence type="ECO:0000256" key="6">
    <source>
        <dbReference type="ARBA" id="ARBA00023128"/>
    </source>
</evidence>
<dbReference type="Proteomes" id="UP000261360">
    <property type="component" value="Unplaced"/>
</dbReference>
<evidence type="ECO:0000256" key="2">
    <source>
        <dbReference type="ARBA" id="ARBA00022723"/>
    </source>
</evidence>
<dbReference type="InterPro" id="IPR035427">
    <property type="entry name" value="Tim10-like_dom_sf"/>
</dbReference>
<accession>A0A3B4X584</accession>
<comment type="domain">
    <text evidence="8">The twin CX3C motif contains 4 conserved Cys residues that form 2 disulfide bonds in the mitochondrial intermembrane space.</text>
</comment>
<proteinExistence type="inferred from homology"/>
<evidence type="ECO:0000313" key="11">
    <source>
        <dbReference type="Proteomes" id="UP000261360"/>
    </source>
</evidence>
<dbReference type="Gene3D" id="1.10.287.810">
    <property type="entry name" value="Mitochondrial import inner membrane translocase subunit tim13 like domains"/>
    <property type="match status" value="1"/>
</dbReference>
<organism evidence="10 11">
    <name type="scientific">Seriola lalandi dorsalis</name>
    <dbReference type="NCBI Taxonomy" id="1841481"/>
    <lineage>
        <taxon>Eukaryota</taxon>
        <taxon>Metazoa</taxon>
        <taxon>Chordata</taxon>
        <taxon>Craniata</taxon>
        <taxon>Vertebrata</taxon>
        <taxon>Euteleostomi</taxon>
        <taxon>Actinopterygii</taxon>
        <taxon>Neopterygii</taxon>
        <taxon>Teleostei</taxon>
        <taxon>Neoteleostei</taxon>
        <taxon>Acanthomorphata</taxon>
        <taxon>Carangaria</taxon>
        <taxon>Carangiformes</taxon>
        <taxon>Carangidae</taxon>
        <taxon>Seriola</taxon>
    </lineage>
</organism>
<keyword evidence="3" id="KW-0862">Zinc</keyword>
<protein>
    <recommendedName>
        <fullName evidence="8">Mitochondrial import inner membrane translocase subunit</fullName>
    </recommendedName>
</protein>
<dbReference type="InterPro" id="IPR004217">
    <property type="entry name" value="Tim10-like"/>
</dbReference>
<comment type="similarity">
    <text evidence="8">Belongs to the small Tim family.</text>
</comment>